<accession>A0A964RQQ6</accession>
<dbReference type="SUPFAM" id="SSF63825">
    <property type="entry name" value="YWTD domain"/>
    <property type="match status" value="1"/>
</dbReference>
<dbReference type="Pfam" id="PF19127">
    <property type="entry name" value="Choline_bind_3"/>
    <property type="match status" value="1"/>
</dbReference>
<dbReference type="Gene3D" id="2.10.270.10">
    <property type="entry name" value="Cholin Binding"/>
    <property type="match status" value="2"/>
</dbReference>
<dbReference type="InterPro" id="IPR011047">
    <property type="entry name" value="Quinoprotein_ADH-like_sf"/>
</dbReference>
<dbReference type="InterPro" id="IPR018337">
    <property type="entry name" value="Cell_wall/Cho-bd_repeat"/>
</dbReference>
<protein>
    <recommendedName>
        <fullName evidence="5">Endo-beta-N-acetylglucosaminidase</fullName>
    </recommendedName>
</protein>
<dbReference type="PANTHER" id="PTHR47197:SF3">
    <property type="entry name" value="DIHYDRO-HEME D1 DEHYDROGENASE"/>
    <property type="match status" value="1"/>
</dbReference>
<dbReference type="Pfam" id="PF01473">
    <property type="entry name" value="Choline_bind_1"/>
    <property type="match status" value="2"/>
</dbReference>
<dbReference type="InterPro" id="IPR015943">
    <property type="entry name" value="WD40/YVTN_repeat-like_dom_sf"/>
</dbReference>
<organism evidence="3 4">
    <name type="scientific">Clostridium chromiireducens</name>
    <dbReference type="NCBI Taxonomy" id="225345"/>
    <lineage>
        <taxon>Bacteria</taxon>
        <taxon>Bacillati</taxon>
        <taxon>Bacillota</taxon>
        <taxon>Clostridia</taxon>
        <taxon>Eubacteriales</taxon>
        <taxon>Clostridiaceae</taxon>
        <taxon>Clostridium</taxon>
    </lineage>
</organism>
<dbReference type="Proteomes" id="UP000656077">
    <property type="component" value="Unassembled WGS sequence"/>
</dbReference>
<dbReference type="Gene3D" id="2.130.10.10">
    <property type="entry name" value="YVTN repeat-like/Quinoprotein amine dehydrogenase"/>
    <property type="match status" value="3"/>
</dbReference>
<dbReference type="SUPFAM" id="SSF50998">
    <property type="entry name" value="Quinoprotein alcohol dehydrogenase-like"/>
    <property type="match status" value="1"/>
</dbReference>
<dbReference type="InterPro" id="IPR051200">
    <property type="entry name" value="Host-pathogen_enzymatic-act"/>
</dbReference>
<evidence type="ECO:0008006" key="5">
    <source>
        <dbReference type="Google" id="ProtNLM"/>
    </source>
</evidence>
<evidence type="ECO:0000313" key="3">
    <source>
        <dbReference type="EMBL" id="MVX66071.1"/>
    </source>
</evidence>
<evidence type="ECO:0000256" key="2">
    <source>
        <dbReference type="PROSITE-ProRule" id="PRU00591"/>
    </source>
</evidence>
<dbReference type="EMBL" id="WSRQ01000045">
    <property type="protein sequence ID" value="MVX66071.1"/>
    <property type="molecule type" value="Genomic_DNA"/>
</dbReference>
<dbReference type="PROSITE" id="PS51170">
    <property type="entry name" value="CW"/>
    <property type="match status" value="2"/>
</dbReference>
<reference evidence="3" key="1">
    <citation type="submission" date="2019-12" db="EMBL/GenBank/DDBJ databases">
        <title>Microbes associate with the intestines of laboratory mice.</title>
        <authorList>
            <person name="Navarre W."/>
            <person name="Wong E."/>
        </authorList>
    </citation>
    <scope>NUCLEOTIDE SEQUENCE</scope>
    <source>
        <strain evidence="3">NM79_F5</strain>
    </source>
</reference>
<dbReference type="PANTHER" id="PTHR47197">
    <property type="entry name" value="PROTEIN NIRF"/>
    <property type="match status" value="1"/>
</dbReference>
<feature type="repeat" description="Cell wall-binding" evidence="2">
    <location>
        <begin position="1003"/>
        <end position="1022"/>
    </location>
</feature>
<gene>
    <name evidence="3" type="ORF">GKZ28_20540</name>
</gene>
<feature type="repeat" description="Cell wall-binding" evidence="2">
    <location>
        <begin position="1023"/>
        <end position="1042"/>
    </location>
</feature>
<comment type="caution">
    <text evidence="3">The sequence shown here is derived from an EMBL/GenBank/DDBJ whole genome shotgun (WGS) entry which is preliminary data.</text>
</comment>
<keyword evidence="1" id="KW-0677">Repeat</keyword>
<dbReference type="AlphaFoldDB" id="A0A964RQQ6"/>
<dbReference type="SUPFAM" id="SSF69360">
    <property type="entry name" value="Cell wall binding repeat"/>
    <property type="match status" value="1"/>
</dbReference>
<dbReference type="RefSeq" id="WP_160360702.1">
    <property type="nucleotide sequence ID" value="NZ_WSRQ01000045.1"/>
</dbReference>
<proteinExistence type="predicted"/>
<evidence type="ECO:0000256" key="1">
    <source>
        <dbReference type="ARBA" id="ARBA00022737"/>
    </source>
</evidence>
<name>A0A964RQQ6_9CLOT</name>
<evidence type="ECO:0000313" key="4">
    <source>
        <dbReference type="Proteomes" id="UP000656077"/>
    </source>
</evidence>
<sequence length="1061" mass="120543">MKRKLSVILLALFIVIQLLPLQVNASTVSKELKVSSELTQWVLDEPTNTLYAISETGKNLIFINATTMSIEKTLTLNGRPTDIIKDNGKLYIALDNINQIVIVDMASRTITETMNTPSSPYRIAKDGDKIYYTERNGSSYIYEYDLTINTTQTIPSVSSSYADLEINTKDHILYIGETSSGSNMIYYSTTNNKVLGKTNYDGGYGFPYAARCIIFDGSNVYYAGRDFKPDDPTKFNGDFGNTESVIYANNGLVYTNKSIYNKDSHTKLGDYGLNADLVQASDSTLYIYSKGNGIIKRFNDPNNTIYSTNVISLISGKPADPIPNTKQSTQINSSISTLQMKSKLIEWVLNETSNTLYGISKEDKALFFINAQTLNLEKSLTFTSSPTDIIEDDGNLYIALDDTNEIVVVDIESRSITKRLYTSSDPYRIEKDGEKIYYAERDYSCSVYEYNLVTNTDKVIPLNFLADPDLAINKKDHILYIGESNSTGSNMIYYSTTDNKIIGKTNYDGGYGFSNQYRYTIFDGSNVYYVGRDFKLDDPTRFNGDFGNTENVIYVNKGLVYTNKSIYNKDTHVKLGDYGLNVDLVQASDTTLYTYNKDSGIIKRFNNNYNMINSSNVISLISGKPADIIPTTKKSTQINSGKSVLQMKSKLTQWVLNEQTNTLYGISRDDKALFFINAQTLNLEKSLTFTCGPTDIIEDGGNLYIALDDANQIAIVDMTKREISKILHTSSDPFRIVKDGDYIYYTERDQWCDIYAYNLITNIDQVMFQNDFFEPDLAINTKDHILYIGESDLSVSNMTYVSTSGNGVILKTNYTRMFGFPYPERSTIFDGETVYYAGSGFNRLDPTRVLGSYDKKNIVFARYGSAYTKTNIYDSKSYSVIENTGSNRNLIEISDNLSMFYYSEADNSIYANWTFPTNGWSYFQRKWYFFNNKTMVVNDWRQDSSMRWFYLGTDGAMVANVWRQDSSKRWFYLDSDGAMITNVWKKDLSKRWFYLGSDGAMASNTWKLYNGKWYYLKANGEMATGWIFNDGAWYYLYPSGEMALNTTIDGYRLNGNGAWIR</sequence>